<evidence type="ECO:0000256" key="1">
    <source>
        <dbReference type="SAM" id="SignalP"/>
    </source>
</evidence>
<keyword evidence="1" id="KW-0732">Signal</keyword>
<dbReference type="AlphaFoldDB" id="A0A5S5C2P0"/>
<dbReference type="RefSeq" id="WP_148782670.1">
    <property type="nucleotide sequence ID" value="NZ_VNHU01000005.1"/>
</dbReference>
<proteinExistence type="predicted"/>
<accession>A0A5S5C2P0</accession>
<keyword evidence="3" id="KW-1185">Reference proteome</keyword>
<comment type="caution">
    <text evidence="2">The sequence shown here is derived from an EMBL/GenBank/DDBJ whole genome shotgun (WGS) entry which is preliminary data.</text>
</comment>
<dbReference type="OrthoDB" id="1158736at2"/>
<dbReference type="Proteomes" id="UP000324376">
    <property type="component" value="Unassembled WGS sequence"/>
</dbReference>
<reference evidence="2 3" key="1">
    <citation type="submission" date="2019-07" db="EMBL/GenBank/DDBJ databases">
        <title>Genomic Encyclopedia of Archaeal and Bacterial Type Strains, Phase II (KMG-II): from individual species to whole genera.</title>
        <authorList>
            <person name="Goeker M."/>
        </authorList>
    </citation>
    <scope>NUCLEOTIDE SEQUENCE [LARGE SCALE GENOMIC DNA]</scope>
    <source>
        <strain evidence="2 3">DSM 17527</strain>
    </source>
</reference>
<organism evidence="2 3">
    <name type="scientific">Aquimarina intermedia</name>
    <dbReference type="NCBI Taxonomy" id="350814"/>
    <lineage>
        <taxon>Bacteria</taxon>
        <taxon>Pseudomonadati</taxon>
        <taxon>Bacteroidota</taxon>
        <taxon>Flavobacteriia</taxon>
        <taxon>Flavobacteriales</taxon>
        <taxon>Flavobacteriaceae</taxon>
        <taxon>Aquimarina</taxon>
    </lineage>
</organism>
<feature type="signal peptide" evidence="1">
    <location>
        <begin position="1"/>
        <end position="21"/>
    </location>
</feature>
<evidence type="ECO:0000313" key="3">
    <source>
        <dbReference type="Proteomes" id="UP000324376"/>
    </source>
</evidence>
<feature type="chain" id="PRO_5024314270" evidence="1">
    <location>
        <begin position="22"/>
        <end position="272"/>
    </location>
</feature>
<evidence type="ECO:0000313" key="2">
    <source>
        <dbReference type="EMBL" id="TYP73567.1"/>
    </source>
</evidence>
<dbReference type="EMBL" id="VNHU01000005">
    <property type="protein sequence ID" value="TYP73567.1"/>
    <property type="molecule type" value="Genomic_DNA"/>
</dbReference>
<sequence>MKRWLLAGACVLGMLSLSAFTVVEKNNSFWQTFENNEVTAVINKDTTEEELNDLKAFFADNGIELFVKNVTHNDQKEITGLSIILKKGNSKTNYTSSSNVPITPIELGYKSGGLFISNQDSLKTTTWKNNSPFKHPHIDIDSLMQNHGFAFNFDFDREADSLFFKGGINLQELKDQIMNSFSFDFDEDDHGNFSFNGQALSPFQGKQRYHFIDKPGVDKLIIIDGKEENFETLDKLAKDDKLDTVDFLKPETAKSLYGEKANDGAIIATTKK</sequence>
<name>A0A5S5C2P0_9FLAO</name>
<gene>
    <name evidence="2" type="ORF">BD809_105155</name>
</gene>
<protein>
    <submittedName>
        <fullName evidence="2">Uncharacterized protein</fullName>
    </submittedName>
</protein>